<proteinExistence type="predicted"/>
<evidence type="ECO:0000256" key="1">
    <source>
        <dbReference type="SAM" id="MobiDB-lite"/>
    </source>
</evidence>
<evidence type="ECO:0000313" key="2">
    <source>
        <dbReference type="EnsemblPlants" id="OGLUM04G08570.1"/>
    </source>
</evidence>
<reference evidence="2" key="1">
    <citation type="submission" date="2015-04" db="UniProtKB">
        <authorList>
            <consortium name="EnsemblPlants"/>
        </authorList>
    </citation>
    <scope>IDENTIFICATION</scope>
</reference>
<dbReference type="Gramene" id="OGLUM04G08570.1">
    <property type="protein sequence ID" value="OGLUM04G08570.1"/>
    <property type="gene ID" value="OGLUM04G08570"/>
</dbReference>
<name>A0A0D9ZJE2_9ORYZ</name>
<reference evidence="2" key="2">
    <citation type="submission" date="2018-05" db="EMBL/GenBank/DDBJ databases">
        <title>OgluRS3 (Oryza glumaepatula Reference Sequence Version 3).</title>
        <authorList>
            <person name="Zhang J."/>
            <person name="Kudrna D."/>
            <person name="Lee S."/>
            <person name="Talag J."/>
            <person name="Welchert J."/>
            <person name="Wing R.A."/>
        </authorList>
    </citation>
    <scope>NUCLEOTIDE SEQUENCE [LARGE SCALE GENOMIC DNA]</scope>
</reference>
<dbReference type="EnsemblPlants" id="OGLUM04G08570.1">
    <property type="protein sequence ID" value="OGLUM04G08570.1"/>
    <property type="gene ID" value="OGLUM04G08570"/>
</dbReference>
<accession>A0A0D9ZJE2</accession>
<feature type="region of interest" description="Disordered" evidence="1">
    <location>
        <begin position="1"/>
        <end position="30"/>
    </location>
</feature>
<dbReference type="AlphaFoldDB" id="A0A0D9ZJE2"/>
<organism evidence="2">
    <name type="scientific">Oryza glumipatula</name>
    <dbReference type="NCBI Taxonomy" id="40148"/>
    <lineage>
        <taxon>Eukaryota</taxon>
        <taxon>Viridiplantae</taxon>
        <taxon>Streptophyta</taxon>
        <taxon>Embryophyta</taxon>
        <taxon>Tracheophyta</taxon>
        <taxon>Spermatophyta</taxon>
        <taxon>Magnoliopsida</taxon>
        <taxon>Liliopsida</taxon>
        <taxon>Poales</taxon>
        <taxon>Poaceae</taxon>
        <taxon>BOP clade</taxon>
        <taxon>Oryzoideae</taxon>
        <taxon>Oryzeae</taxon>
        <taxon>Oryzinae</taxon>
        <taxon>Oryza</taxon>
    </lineage>
</organism>
<evidence type="ECO:0000313" key="3">
    <source>
        <dbReference type="Proteomes" id="UP000026961"/>
    </source>
</evidence>
<feature type="compositionally biased region" description="Gly residues" evidence="1">
    <location>
        <begin position="10"/>
        <end position="22"/>
    </location>
</feature>
<sequence length="314" mass="33260">MAAAGDRVGDGGGPWLGGGGLGPIPSSKKGSPHHTICWYRHFGDELLHFPYTSSSTKKINRTPRDDAGPRKHITRWWHPLKQIQGVTQQVEPDKRDDHGAPQQLVVGMKGVEERPCRIEIKARGVEVEKRCPDDREVVGPGLHHLAVHLPPHAEAAPAGAGAERRRVASSSPAAERCIRAAVPSASRTRPRLAWAATVAFQDSAARRRIPSNTPRAAEPICSAEAAAAAVAPASWSASASGSVAADEGRRGGRGDSLLAWVGGGGIGFHRVKCLALESICSEDASDWIGSTGGYLEEVPAAKEVNKETIHNRGA</sequence>
<keyword evidence="3" id="KW-1185">Reference proteome</keyword>
<dbReference type="Proteomes" id="UP000026961">
    <property type="component" value="Chromosome 4"/>
</dbReference>
<protein>
    <submittedName>
        <fullName evidence="2">Uncharacterized protein</fullName>
    </submittedName>
</protein>
<dbReference type="HOGENOM" id="CLU_886760_0_0_1"/>